<evidence type="ECO:0000256" key="8">
    <source>
        <dbReference type="ARBA" id="ARBA00023128"/>
    </source>
</evidence>
<dbReference type="GO" id="GO:0004252">
    <property type="term" value="F:serine-type endopeptidase activity"/>
    <property type="evidence" value="ECO:0007669"/>
    <property type="project" value="InterPro"/>
</dbReference>
<keyword evidence="8 12" id="KW-0496">Mitochondrion</keyword>
<dbReference type="InterPro" id="IPR037730">
    <property type="entry name" value="IMP2"/>
</dbReference>
<dbReference type="InterPro" id="IPR000223">
    <property type="entry name" value="Pept_S26A_signal_pept_1"/>
</dbReference>
<dbReference type="NCBIfam" id="TIGR02227">
    <property type="entry name" value="sigpep_I_bact"/>
    <property type="match status" value="1"/>
</dbReference>
<keyword evidence="7" id="KW-1133">Transmembrane helix</keyword>
<sequence>MSKLLNGVFRRRNLSTSVFGAFWAASAVIFINDNVVVTTFVEGESMAPTLSPDYHETRDCDWVLWNKLFSRSALQRGDVVQFGNPYKPEGLAVKRIIGLEGDVILLDKRRKPQNAEGPEMHETRAWDAWKGKAVVPPGHVWVEGDNVRHTIDSNYYGPVSMALIEGRAVAVVSPSKFWTKPWEGYQSRTKVIQHQGKLEDWTKGLPVELAEIGGPHLPP</sequence>
<dbReference type="InterPro" id="IPR019756">
    <property type="entry name" value="Pept_S26A_signal_pept_1_Ser-AS"/>
</dbReference>
<gene>
    <name evidence="14" type="ORF">LTR09_002240</name>
</gene>
<evidence type="ECO:0000256" key="10">
    <source>
        <dbReference type="ARBA" id="ARBA00047037"/>
    </source>
</evidence>
<evidence type="ECO:0000256" key="9">
    <source>
        <dbReference type="ARBA" id="ARBA00023136"/>
    </source>
</evidence>
<feature type="domain" description="Peptidase S26" evidence="13">
    <location>
        <begin position="22"/>
        <end position="172"/>
    </location>
</feature>
<dbReference type="EC" id="3.4.21.-" evidence="12"/>
<keyword evidence="3 12" id="KW-0645">Protease</keyword>
<dbReference type="PANTHER" id="PTHR46041:SF2">
    <property type="entry name" value="MITOCHONDRIAL INNER MEMBRANE PROTEASE SUBUNIT 2"/>
    <property type="match status" value="1"/>
</dbReference>
<evidence type="ECO:0000256" key="6">
    <source>
        <dbReference type="ARBA" id="ARBA00022801"/>
    </source>
</evidence>
<feature type="active site" evidence="11">
    <location>
        <position position="45"/>
    </location>
</feature>
<dbReference type="GO" id="GO:0006465">
    <property type="term" value="P:signal peptide processing"/>
    <property type="evidence" value="ECO:0007669"/>
    <property type="project" value="InterPro"/>
</dbReference>
<dbReference type="PRINTS" id="PR00727">
    <property type="entry name" value="LEADERPTASE"/>
</dbReference>
<dbReference type="Pfam" id="PF10502">
    <property type="entry name" value="Peptidase_S26"/>
    <property type="match status" value="1"/>
</dbReference>
<evidence type="ECO:0000256" key="7">
    <source>
        <dbReference type="ARBA" id="ARBA00022989"/>
    </source>
</evidence>
<evidence type="ECO:0000259" key="13">
    <source>
        <dbReference type="Pfam" id="PF10502"/>
    </source>
</evidence>
<keyword evidence="4" id="KW-0812">Transmembrane</keyword>
<dbReference type="PROSITE" id="PS00501">
    <property type="entry name" value="SPASE_I_1"/>
    <property type="match status" value="1"/>
</dbReference>
<evidence type="ECO:0000256" key="2">
    <source>
        <dbReference type="ARBA" id="ARBA00007066"/>
    </source>
</evidence>
<keyword evidence="6 12" id="KW-0378">Hydrolase</keyword>
<dbReference type="Gene3D" id="2.10.109.10">
    <property type="entry name" value="Umud Fragment, subunit A"/>
    <property type="match status" value="1"/>
</dbReference>
<evidence type="ECO:0000256" key="12">
    <source>
        <dbReference type="RuleBase" id="RU362041"/>
    </source>
</evidence>
<reference evidence="14" key="1">
    <citation type="submission" date="2023-04" db="EMBL/GenBank/DDBJ databases">
        <title>Black Yeasts Isolated from many extreme environments.</title>
        <authorList>
            <person name="Coleine C."/>
            <person name="Stajich J.E."/>
            <person name="Selbmann L."/>
        </authorList>
    </citation>
    <scope>NUCLEOTIDE SEQUENCE</scope>
    <source>
        <strain evidence="14">CCFEE 5312</strain>
    </source>
</reference>
<comment type="caution">
    <text evidence="14">The sequence shown here is derived from an EMBL/GenBank/DDBJ whole genome shotgun (WGS) entry which is preliminary data.</text>
</comment>
<dbReference type="SUPFAM" id="SSF51306">
    <property type="entry name" value="LexA/Signal peptidase"/>
    <property type="match status" value="1"/>
</dbReference>
<dbReference type="AlphaFoldDB" id="A0AAJ0GGP5"/>
<dbReference type="InterPro" id="IPR036286">
    <property type="entry name" value="LexA/Signal_pep-like_sf"/>
</dbReference>
<evidence type="ECO:0000256" key="11">
    <source>
        <dbReference type="PIRSR" id="PIRSR600223-1"/>
    </source>
</evidence>
<comment type="subcellular location">
    <subcellularLocation>
        <location evidence="1">Mitochondrion inner membrane</location>
        <topology evidence="1">Single-pass membrane protein</topology>
    </subcellularLocation>
</comment>
<evidence type="ECO:0000256" key="1">
    <source>
        <dbReference type="ARBA" id="ARBA00004434"/>
    </source>
</evidence>
<evidence type="ECO:0000256" key="4">
    <source>
        <dbReference type="ARBA" id="ARBA00022692"/>
    </source>
</evidence>
<dbReference type="GO" id="GO:0042720">
    <property type="term" value="C:mitochondrial inner membrane peptidase complex"/>
    <property type="evidence" value="ECO:0007669"/>
    <property type="project" value="InterPro"/>
</dbReference>
<proteinExistence type="inferred from homology"/>
<organism evidence="14 15">
    <name type="scientific">Extremus antarcticus</name>
    <dbReference type="NCBI Taxonomy" id="702011"/>
    <lineage>
        <taxon>Eukaryota</taxon>
        <taxon>Fungi</taxon>
        <taxon>Dikarya</taxon>
        <taxon>Ascomycota</taxon>
        <taxon>Pezizomycotina</taxon>
        <taxon>Dothideomycetes</taxon>
        <taxon>Dothideomycetidae</taxon>
        <taxon>Mycosphaerellales</taxon>
        <taxon>Extremaceae</taxon>
        <taxon>Extremus</taxon>
    </lineage>
</organism>
<evidence type="ECO:0000313" key="15">
    <source>
        <dbReference type="Proteomes" id="UP001271007"/>
    </source>
</evidence>
<dbReference type="GO" id="GO:0006627">
    <property type="term" value="P:protein processing involved in protein targeting to mitochondrion"/>
    <property type="evidence" value="ECO:0007669"/>
    <property type="project" value="InterPro"/>
</dbReference>
<keyword evidence="15" id="KW-1185">Reference proteome</keyword>
<name>A0AAJ0GGP5_9PEZI</name>
<dbReference type="Proteomes" id="UP001271007">
    <property type="component" value="Unassembled WGS sequence"/>
</dbReference>
<dbReference type="CDD" id="cd06530">
    <property type="entry name" value="S26_SPase_I"/>
    <property type="match status" value="1"/>
</dbReference>
<dbReference type="PANTHER" id="PTHR46041">
    <property type="entry name" value="MITOCHONDRIAL INNER MEMBRANE PROTEASE SUBUNIT 2"/>
    <property type="match status" value="1"/>
</dbReference>
<protein>
    <recommendedName>
        <fullName evidence="12">Mitochondrial inner membrane protease subunit</fullName>
        <ecNumber evidence="12">3.4.21.-</ecNumber>
    </recommendedName>
</protein>
<dbReference type="EMBL" id="JAWDJX010000004">
    <property type="protein sequence ID" value="KAK3057201.1"/>
    <property type="molecule type" value="Genomic_DNA"/>
</dbReference>
<evidence type="ECO:0000313" key="14">
    <source>
        <dbReference type="EMBL" id="KAK3057201.1"/>
    </source>
</evidence>
<accession>A0AAJ0GGP5</accession>
<keyword evidence="9" id="KW-0472">Membrane</keyword>
<evidence type="ECO:0000256" key="3">
    <source>
        <dbReference type="ARBA" id="ARBA00022670"/>
    </source>
</evidence>
<feature type="active site" evidence="11">
    <location>
        <position position="94"/>
    </location>
</feature>
<dbReference type="InterPro" id="IPR019533">
    <property type="entry name" value="Peptidase_S26"/>
</dbReference>
<comment type="subunit">
    <text evidence="10">Component of the signal peptidase complex (SPC) composed of a catalytic subunit SEC11 and three accessory subunits SPC1, SPC2 and SPC3. The complex induces a local thinning of the ER membrane which is used to measure the length of the signal peptide (SP) h-region of protein substrates. This ensures the selectivity of the complex towards h-regions shorter than 18-20 amino acids. SPC associates with the translocon complex.</text>
</comment>
<comment type="similarity">
    <text evidence="2">Belongs to the peptidase S26 family. IMP2 subfamily.</text>
</comment>
<keyword evidence="5 12" id="KW-0999">Mitochondrion inner membrane</keyword>
<evidence type="ECO:0000256" key="5">
    <source>
        <dbReference type="ARBA" id="ARBA00022792"/>
    </source>
</evidence>